<protein>
    <submittedName>
        <fullName evidence="1">Uncharacterized protein</fullName>
    </submittedName>
</protein>
<evidence type="ECO:0000313" key="2">
    <source>
        <dbReference type="Proteomes" id="UP000317663"/>
    </source>
</evidence>
<dbReference type="EMBL" id="RCZD01000008">
    <property type="protein sequence ID" value="TPG60043.1"/>
    <property type="molecule type" value="Genomic_DNA"/>
</dbReference>
<accession>A0A502GH42</accession>
<comment type="caution">
    <text evidence="1">The sequence shown here is derived from an EMBL/GenBank/DDBJ whole genome shotgun (WGS) entry which is preliminary data.</text>
</comment>
<evidence type="ECO:0000313" key="1">
    <source>
        <dbReference type="EMBL" id="TPG60043.1"/>
    </source>
</evidence>
<dbReference type="Proteomes" id="UP000317663">
    <property type="component" value="Unassembled WGS sequence"/>
</dbReference>
<organism evidence="1 2">
    <name type="scientific">Ewingella americana</name>
    <dbReference type="NCBI Taxonomy" id="41202"/>
    <lineage>
        <taxon>Bacteria</taxon>
        <taxon>Pseudomonadati</taxon>
        <taxon>Pseudomonadota</taxon>
        <taxon>Gammaproteobacteria</taxon>
        <taxon>Enterobacterales</taxon>
        <taxon>Yersiniaceae</taxon>
        <taxon>Ewingella</taxon>
    </lineage>
</organism>
<sequence>MTQLIVAALAVQGEVSDKFLCNVDEKTIRLHITAIKDIQINRLLPEAAIAHAQKTGNARFPQFTLTNKKGQQFKADGFQNTEHLYSWIRRHL</sequence>
<gene>
    <name evidence="1" type="ORF">EAH77_15865</name>
</gene>
<keyword evidence="2" id="KW-1185">Reference proteome</keyword>
<proteinExistence type="predicted"/>
<reference evidence="1 2" key="1">
    <citation type="journal article" date="2019" name="Environ. Microbiol.">
        <title>Species interactions and distinct microbial communities in high Arctic permafrost affected cryosols are associated with the CH4 and CO2 gas fluxes.</title>
        <authorList>
            <person name="Altshuler I."/>
            <person name="Hamel J."/>
            <person name="Turney S."/>
            <person name="Magnuson E."/>
            <person name="Levesque R."/>
            <person name="Greer C."/>
            <person name="Whyte L.G."/>
        </authorList>
    </citation>
    <scope>NUCLEOTIDE SEQUENCE [LARGE SCALE GENOMIC DNA]</scope>
    <source>
        <strain evidence="1 2">E4</strain>
    </source>
</reference>
<dbReference type="RefSeq" id="WP_140473771.1">
    <property type="nucleotide sequence ID" value="NZ_RCZD01000008.1"/>
</dbReference>
<dbReference type="AlphaFoldDB" id="A0A502GH42"/>
<name>A0A502GH42_9GAMM</name>